<reference evidence="2" key="1">
    <citation type="journal article" date="2015" name="Nat. Genet.">
        <title>The genome and transcriptome of the zoonotic hookworm Ancylostoma ceylanicum identify infection-specific gene families.</title>
        <authorList>
            <person name="Schwarz E.M."/>
            <person name="Hu Y."/>
            <person name="Antoshechkin I."/>
            <person name="Miller M.M."/>
            <person name="Sternberg P.W."/>
            <person name="Aroian R.V."/>
        </authorList>
    </citation>
    <scope>NUCLEOTIDE SEQUENCE</scope>
    <source>
        <strain evidence="2">HY135</strain>
    </source>
</reference>
<evidence type="ECO:0000313" key="2">
    <source>
        <dbReference type="Proteomes" id="UP000024635"/>
    </source>
</evidence>
<name>A0A016TLT0_9BILA</name>
<keyword evidence="2" id="KW-1185">Reference proteome</keyword>
<dbReference type="EMBL" id="JARK01001429">
    <property type="protein sequence ID" value="EYC03592.1"/>
    <property type="molecule type" value="Genomic_DNA"/>
</dbReference>
<accession>A0A016TLT0</accession>
<dbReference type="Proteomes" id="UP000024635">
    <property type="component" value="Unassembled WGS sequence"/>
</dbReference>
<comment type="caution">
    <text evidence="1">The sequence shown here is derived from an EMBL/GenBank/DDBJ whole genome shotgun (WGS) entry which is preliminary data.</text>
</comment>
<evidence type="ECO:0000313" key="1">
    <source>
        <dbReference type="EMBL" id="EYC03592.1"/>
    </source>
</evidence>
<sequence>MSLFGEFNKNLNKSDGKAKEFLLKPFELVRNLPEITICTVILNTTLAKVAIMSVLLRSRRILIVFCWDAKVPSSIRMKT</sequence>
<organism evidence="1 2">
    <name type="scientific">Ancylostoma ceylanicum</name>
    <dbReference type="NCBI Taxonomy" id="53326"/>
    <lineage>
        <taxon>Eukaryota</taxon>
        <taxon>Metazoa</taxon>
        <taxon>Ecdysozoa</taxon>
        <taxon>Nematoda</taxon>
        <taxon>Chromadorea</taxon>
        <taxon>Rhabditida</taxon>
        <taxon>Rhabditina</taxon>
        <taxon>Rhabditomorpha</taxon>
        <taxon>Strongyloidea</taxon>
        <taxon>Ancylostomatidae</taxon>
        <taxon>Ancylostomatinae</taxon>
        <taxon>Ancylostoma</taxon>
    </lineage>
</organism>
<proteinExistence type="predicted"/>
<protein>
    <submittedName>
        <fullName evidence="1">Uncharacterized protein</fullName>
    </submittedName>
</protein>
<gene>
    <name evidence="1" type="primary">Acey_s0093.g2678</name>
    <name evidence="1" type="ORF">Y032_0093g2678</name>
</gene>
<dbReference type="AlphaFoldDB" id="A0A016TLT0"/>